<dbReference type="Proteomes" id="UP000054217">
    <property type="component" value="Unassembled WGS sequence"/>
</dbReference>
<dbReference type="InParanoid" id="A0A0C3KVS5"/>
<sequence length="123" mass="13915">MVPCSTGPVPPGQITPSSSAVNIAGPMVYSMPPEGLKVMVRYNPLKFEGPPKKDIIKVVIDDLEHLRVHLPARKNIWRRGDKCVTLHWPMSHRTVGNFNSLYSRWIKLSRGDESKRLLKSLLM</sequence>
<dbReference type="OrthoDB" id="3070390at2759"/>
<organism evidence="1 2">
    <name type="scientific">Pisolithus tinctorius Marx 270</name>
    <dbReference type="NCBI Taxonomy" id="870435"/>
    <lineage>
        <taxon>Eukaryota</taxon>
        <taxon>Fungi</taxon>
        <taxon>Dikarya</taxon>
        <taxon>Basidiomycota</taxon>
        <taxon>Agaricomycotina</taxon>
        <taxon>Agaricomycetes</taxon>
        <taxon>Agaricomycetidae</taxon>
        <taxon>Boletales</taxon>
        <taxon>Sclerodermatineae</taxon>
        <taxon>Pisolithaceae</taxon>
        <taxon>Pisolithus</taxon>
    </lineage>
</organism>
<dbReference type="AlphaFoldDB" id="A0A0C3KVS5"/>
<name>A0A0C3KVS5_PISTI</name>
<proteinExistence type="predicted"/>
<gene>
    <name evidence="1" type="ORF">M404DRAFT_593189</name>
</gene>
<dbReference type="HOGENOM" id="CLU_2016191_0_0_1"/>
<accession>A0A0C3KVS5</accession>
<keyword evidence="2" id="KW-1185">Reference proteome</keyword>
<dbReference type="EMBL" id="KN831946">
    <property type="protein sequence ID" value="KIO13702.1"/>
    <property type="molecule type" value="Genomic_DNA"/>
</dbReference>
<evidence type="ECO:0000313" key="2">
    <source>
        <dbReference type="Proteomes" id="UP000054217"/>
    </source>
</evidence>
<protein>
    <submittedName>
        <fullName evidence="1">Uncharacterized protein</fullName>
    </submittedName>
</protein>
<reference evidence="2" key="2">
    <citation type="submission" date="2015-01" db="EMBL/GenBank/DDBJ databases">
        <title>Evolutionary Origins and Diversification of the Mycorrhizal Mutualists.</title>
        <authorList>
            <consortium name="DOE Joint Genome Institute"/>
            <consortium name="Mycorrhizal Genomics Consortium"/>
            <person name="Kohler A."/>
            <person name="Kuo A."/>
            <person name="Nagy L.G."/>
            <person name="Floudas D."/>
            <person name="Copeland A."/>
            <person name="Barry K.W."/>
            <person name="Cichocki N."/>
            <person name="Veneault-Fourrey C."/>
            <person name="LaButti K."/>
            <person name="Lindquist E.A."/>
            <person name="Lipzen A."/>
            <person name="Lundell T."/>
            <person name="Morin E."/>
            <person name="Murat C."/>
            <person name="Riley R."/>
            <person name="Ohm R."/>
            <person name="Sun H."/>
            <person name="Tunlid A."/>
            <person name="Henrissat B."/>
            <person name="Grigoriev I.V."/>
            <person name="Hibbett D.S."/>
            <person name="Martin F."/>
        </authorList>
    </citation>
    <scope>NUCLEOTIDE SEQUENCE [LARGE SCALE GENOMIC DNA]</scope>
    <source>
        <strain evidence="2">Marx 270</strain>
    </source>
</reference>
<evidence type="ECO:0000313" key="1">
    <source>
        <dbReference type="EMBL" id="KIO13702.1"/>
    </source>
</evidence>
<reference evidence="1 2" key="1">
    <citation type="submission" date="2014-04" db="EMBL/GenBank/DDBJ databases">
        <authorList>
            <consortium name="DOE Joint Genome Institute"/>
            <person name="Kuo A."/>
            <person name="Kohler A."/>
            <person name="Costa M.D."/>
            <person name="Nagy L.G."/>
            <person name="Floudas D."/>
            <person name="Copeland A."/>
            <person name="Barry K.W."/>
            <person name="Cichocki N."/>
            <person name="Veneault-Fourrey C."/>
            <person name="LaButti K."/>
            <person name="Lindquist E.A."/>
            <person name="Lipzen A."/>
            <person name="Lundell T."/>
            <person name="Morin E."/>
            <person name="Murat C."/>
            <person name="Sun H."/>
            <person name="Tunlid A."/>
            <person name="Henrissat B."/>
            <person name="Grigoriev I.V."/>
            <person name="Hibbett D.S."/>
            <person name="Martin F."/>
            <person name="Nordberg H.P."/>
            <person name="Cantor M.N."/>
            <person name="Hua S.X."/>
        </authorList>
    </citation>
    <scope>NUCLEOTIDE SEQUENCE [LARGE SCALE GENOMIC DNA]</scope>
    <source>
        <strain evidence="1 2">Marx 270</strain>
    </source>
</reference>